<feature type="compositionally biased region" description="Basic and acidic residues" evidence="1">
    <location>
        <begin position="263"/>
        <end position="275"/>
    </location>
</feature>
<dbReference type="Proteomes" id="UP000031737">
    <property type="component" value="Unassembled WGS sequence"/>
</dbReference>
<reference evidence="2" key="1">
    <citation type="submission" date="2013-07" db="EMBL/GenBank/DDBJ databases">
        <authorList>
            <person name="Stoco P.H."/>
            <person name="Wagner G."/>
            <person name="Gerber A."/>
            <person name="Zaha A."/>
            <person name="Thompson C."/>
            <person name="Bartholomeu D.C."/>
            <person name="Luckemeyer D.D."/>
            <person name="Bahia D."/>
            <person name="Loreto E."/>
            <person name="Prestes E.B."/>
            <person name="Lima F.M."/>
            <person name="Rodrigues-Luiz G."/>
            <person name="Vallejo G.A."/>
            <person name="Filho J.F."/>
            <person name="Monteiro K.M."/>
            <person name="Tyler K.M."/>
            <person name="de Almeida L.G."/>
            <person name="Ortiz M.F."/>
            <person name="Siervo M.A."/>
            <person name="de Moraes M.H."/>
            <person name="Cunha O.L."/>
            <person name="Mendonca-Neto R."/>
            <person name="Silva R."/>
            <person name="Teixeira S.M."/>
            <person name="Murta S.M."/>
            <person name="Sincero T.C."/>
            <person name="Mendes T.A."/>
            <person name="Urmenyi T.P."/>
            <person name="Silva V.G."/>
            <person name="da Rocha W.D."/>
            <person name="Andersson B."/>
            <person name="Romanha A.J."/>
            <person name="Steindel M."/>
            <person name="de Vasconcelos A.T."/>
            <person name="Grisard E.C."/>
        </authorList>
    </citation>
    <scope>NUCLEOTIDE SEQUENCE [LARGE SCALE GENOMIC DNA]</scope>
    <source>
        <strain evidence="2">SC58</strain>
    </source>
</reference>
<organism evidence="2 3">
    <name type="scientific">Trypanosoma rangeli SC58</name>
    <dbReference type="NCBI Taxonomy" id="429131"/>
    <lineage>
        <taxon>Eukaryota</taxon>
        <taxon>Discoba</taxon>
        <taxon>Euglenozoa</taxon>
        <taxon>Kinetoplastea</taxon>
        <taxon>Metakinetoplastina</taxon>
        <taxon>Trypanosomatida</taxon>
        <taxon>Trypanosomatidae</taxon>
        <taxon>Trypanosoma</taxon>
        <taxon>Herpetosoma</taxon>
    </lineage>
</organism>
<feature type="region of interest" description="Disordered" evidence="1">
    <location>
        <begin position="310"/>
        <end position="347"/>
    </location>
</feature>
<feature type="compositionally biased region" description="Polar residues" evidence="1">
    <location>
        <begin position="337"/>
        <end position="347"/>
    </location>
</feature>
<accession>A0A061J4H5</accession>
<dbReference type="OrthoDB" id="264387at2759"/>
<feature type="region of interest" description="Disordered" evidence="1">
    <location>
        <begin position="65"/>
        <end position="87"/>
    </location>
</feature>
<evidence type="ECO:0000313" key="2">
    <source>
        <dbReference type="EMBL" id="ESL10338.1"/>
    </source>
</evidence>
<protein>
    <submittedName>
        <fullName evidence="2">Uncharacterized protein</fullName>
    </submittedName>
</protein>
<gene>
    <name evidence="2" type="ORF">TRSC58_01932</name>
</gene>
<sequence length="347" mass="37911">MIGGTQVVQVVRAVANGDGDWAEVPRCVREAILLALTGPQSQTARGIGGAAEVAAAAATAAAASVDGGPAKRRYRNPWPESHEGPRVATSSLTEEVIQRSVRTFEDAAWVRDQAVRSFAQFHNSIEETREAMRHHLRALWRTAAQLDPSLLRNIRQEFNLRPGDDVPDDVVIPATALQRLQEVEAMVDEVAEGVEALRWASVRFAANVLSDEEKQAMGLNPADLRPEDVLLRHTPPRGSSCMCATGQNPPSGDGNVPHALLDPPRKSHEPVESPEKSSAPSRLGDGLTLSERRERYMSRIALLNEASIQQKAEEELSRHRSFHSTKESTSQHRMASEDPLSSPSSRV</sequence>
<proteinExistence type="predicted"/>
<dbReference type="VEuPathDB" id="TriTrypDB:TRSC58_01932"/>
<feature type="compositionally biased region" description="Basic and acidic residues" evidence="1">
    <location>
        <begin position="311"/>
        <end position="336"/>
    </location>
</feature>
<feature type="region of interest" description="Disordered" evidence="1">
    <location>
        <begin position="218"/>
        <end position="288"/>
    </location>
</feature>
<dbReference type="AlphaFoldDB" id="A0A061J4H5"/>
<comment type="caution">
    <text evidence="2">The sequence shown here is derived from an EMBL/GenBank/DDBJ whole genome shotgun (WGS) entry which is preliminary data.</text>
</comment>
<name>A0A061J4H5_TRYRA</name>
<dbReference type="EMBL" id="AUPL01001932">
    <property type="protein sequence ID" value="ESL10338.1"/>
    <property type="molecule type" value="Genomic_DNA"/>
</dbReference>
<keyword evidence="3" id="KW-1185">Reference proteome</keyword>
<evidence type="ECO:0000256" key="1">
    <source>
        <dbReference type="SAM" id="MobiDB-lite"/>
    </source>
</evidence>
<evidence type="ECO:0000313" key="3">
    <source>
        <dbReference type="Proteomes" id="UP000031737"/>
    </source>
</evidence>